<keyword evidence="3" id="KW-1185">Reference proteome</keyword>
<proteinExistence type="predicted"/>
<dbReference type="Proteomes" id="UP000461730">
    <property type="component" value="Unassembled WGS sequence"/>
</dbReference>
<protein>
    <submittedName>
        <fullName evidence="2">Uncharacterized protein</fullName>
    </submittedName>
</protein>
<dbReference type="AlphaFoldDB" id="A0A7K1U7A9"/>
<evidence type="ECO:0000313" key="3">
    <source>
        <dbReference type="Proteomes" id="UP000461730"/>
    </source>
</evidence>
<accession>A0A7K1U7A9</accession>
<evidence type="ECO:0000313" key="2">
    <source>
        <dbReference type="EMBL" id="MVT10242.1"/>
    </source>
</evidence>
<gene>
    <name evidence="2" type="ORF">GO493_18365</name>
</gene>
<dbReference type="EMBL" id="WRXN01000008">
    <property type="protein sequence ID" value="MVT10242.1"/>
    <property type="molecule type" value="Genomic_DNA"/>
</dbReference>
<comment type="caution">
    <text evidence="2">The sequence shown here is derived from an EMBL/GenBank/DDBJ whole genome shotgun (WGS) entry which is preliminary data.</text>
</comment>
<dbReference type="RefSeq" id="WP_157307689.1">
    <property type="nucleotide sequence ID" value="NZ_WRXN01000008.1"/>
</dbReference>
<organism evidence="2 3">
    <name type="scientific">Chitinophaga tropicalis</name>
    <dbReference type="NCBI Taxonomy" id="2683588"/>
    <lineage>
        <taxon>Bacteria</taxon>
        <taxon>Pseudomonadati</taxon>
        <taxon>Bacteroidota</taxon>
        <taxon>Chitinophagia</taxon>
        <taxon>Chitinophagales</taxon>
        <taxon>Chitinophagaceae</taxon>
        <taxon>Chitinophaga</taxon>
    </lineage>
</organism>
<name>A0A7K1U7A9_9BACT</name>
<sequence length="210" mass="23049">MASLTPAQQGRFLKINERLGITAEVAARQMEHLQAAQSGQRSTQSGKQELVFSSDPVESHVPPIYLSVGSIADVKRLVGVEDNNDDAHVAYPQAFPQQYADVFRTAKSKGEVFGKVHPEFFAHLEKAAHAFVMGNSRKVQEYEEAINAVLFPGRIAVFTGEDLIIPANGVLRITGPDPVYLNYQSITTGADAEIWITTKATLNTQYFNAQ</sequence>
<feature type="region of interest" description="Disordered" evidence="1">
    <location>
        <begin position="32"/>
        <end position="53"/>
    </location>
</feature>
<feature type="compositionally biased region" description="Polar residues" evidence="1">
    <location>
        <begin position="35"/>
        <end position="47"/>
    </location>
</feature>
<evidence type="ECO:0000256" key="1">
    <source>
        <dbReference type="SAM" id="MobiDB-lite"/>
    </source>
</evidence>
<reference evidence="2 3" key="1">
    <citation type="submission" date="2019-12" db="EMBL/GenBank/DDBJ databases">
        <title>Chitinophaga sp. strain ysch24 (GDMCC 1.1355), whole genome shotgun sequence.</title>
        <authorList>
            <person name="Zhang X."/>
        </authorList>
    </citation>
    <scope>NUCLEOTIDE SEQUENCE [LARGE SCALE GENOMIC DNA]</scope>
    <source>
        <strain evidence="3">ysch24</strain>
    </source>
</reference>